<evidence type="ECO:0000256" key="3">
    <source>
        <dbReference type="ARBA" id="ARBA00022837"/>
    </source>
</evidence>
<comment type="caution">
    <text evidence="5">The sequence shown here is derived from an EMBL/GenBank/DDBJ whole genome shotgun (WGS) entry which is preliminary data.</text>
</comment>
<dbReference type="InterPro" id="IPR003644">
    <property type="entry name" value="Calx_beta"/>
</dbReference>
<evidence type="ECO:0000313" key="6">
    <source>
        <dbReference type="Proteomes" id="UP000288216"/>
    </source>
</evidence>
<dbReference type="EMBL" id="BFAA01009826">
    <property type="protein sequence ID" value="GCB80708.1"/>
    <property type="molecule type" value="Genomic_DNA"/>
</dbReference>
<dbReference type="SUPFAM" id="SSF141072">
    <property type="entry name" value="CalX-like"/>
    <property type="match status" value="4"/>
</dbReference>
<name>A0A401Q5S4_SCYTO</name>
<evidence type="ECO:0000256" key="2">
    <source>
        <dbReference type="ARBA" id="ARBA00022737"/>
    </source>
</evidence>
<dbReference type="Gene3D" id="2.60.40.2030">
    <property type="match status" value="4"/>
</dbReference>
<dbReference type="GO" id="GO:0007601">
    <property type="term" value="P:visual perception"/>
    <property type="evidence" value="ECO:0007669"/>
    <property type="project" value="TreeGrafter"/>
</dbReference>
<dbReference type="Pfam" id="PF25036">
    <property type="entry name" value="VPS13_VAB"/>
    <property type="match status" value="1"/>
</dbReference>
<keyword evidence="2" id="KW-0677">Repeat</keyword>
<dbReference type="STRING" id="75743.A0A401Q5S4"/>
<organism evidence="5 6">
    <name type="scientific">Scyliorhinus torazame</name>
    <name type="common">Cloudy catshark</name>
    <name type="synonym">Catulus torazame</name>
    <dbReference type="NCBI Taxonomy" id="75743"/>
    <lineage>
        <taxon>Eukaryota</taxon>
        <taxon>Metazoa</taxon>
        <taxon>Chordata</taxon>
        <taxon>Craniata</taxon>
        <taxon>Vertebrata</taxon>
        <taxon>Chondrichthyes</taxon>
        <taxon>Elasmobranchii</taxon>
        <taxon>Galeomorphii</taxon>
        <taxon>Galeoidea</taxon>
        <taxon>Carcharhiniformes</taxon>
        <taxon>Scyliorhinidae</taxon>
        <taxon>Scyliorhinus</taxon>
    </lineage>
</organism>
<dbReference type="GO" id="GO:0005737">
    <property type="term" value="C:cytoplasm"/>
    <property type="evidence" value="ECO:0007669"/>
    <property type="project" value="TreeGrafter"/>
</dbReference>
<dbReference type="Proteomes" id="UP000288216">
    <property type="component" value="Unassembled WGS sequence"/>
</dbReference>
<dbReference type="PANTHER" id="PTHR46682">
    <property type="entry name" value="ADHESION G-PROTEIN COUPLED RECEPTOR V1"/>
    <property type="match status" value="1"/>
</dbReference>
<feature type="domain" description="Calx-beta" evidence="4">
    <location>
        <begin position="447"/>
        <end position="554"/>
    </location>
</feature>
<accession>A0A401Q5S4</accession>
<dbReference type="InterPro" id="IPR038081">
    <property type="entry name" value="CalX-like_sf"/>
</dbReference>
<dbReference type="FunFam" id="2.60.40.2030:FF:000017">
    <property type="entry name" value="Adhesion G protein-coupled receptor V1"/>
    <property type="match status" value="1"/>
</dbReference>
<protein>
    <recommendedName>
        <fullName evidence="4">Calx-beta domain-containing protein</fullName>
    </recommendedName>
</protein>
<dbReference type="OrthoDB" id="2324346at2759"/>
<reference evidence="5 6" key="1">
    <citation type="journal article" date="2018" name="Nat. Ecol. Evol.">
        <title>Shark genomes provide insights into elasmobranch evolution and the origin of vertebrates.</title>
        <authorList>
            <person name="Hara Y"/>
            <person name="Yamaguchi K"/>
            <person name="Onimaru K"/>
            <person name="Kadota M"/>
            <person name="Koyanagi M"/>
            <person name="Keeley SD"/>
            <person name="Tatsumi K"/>
            <person name="Tanaka K"/>
            <person name="Motone F"/>
            <person name="Kageyama Y"/>
            <person name="Nozu R"/>
            <person name="Adachi N"/>
            <person name="Nishimura O"/>
            <person name="Nakagawa R"/>
            <person name="Tanegashima C"/>
            <person name="Kiyatake I"/>
            <person name="Matsumoto R"/>
            <person name="Murakumo K"/>
            <person name="Nishida K"/>
            <person name="Terakita A"/>
            <person name="Kuratani S"/>
            <person name="Sato K"/>
            <person name="Hyodo S Kuraku.S."/>
        </authorList>
    </citation>
    <scope>NUCLEOTIDE SEQUENCE [LARGE SCALE GENOMIC DNA]</scope>
</reference>
<keyword evidence="1" id="KW-0732">Signal</keyword>
<dbReference type="GO" id="GO:0032420">
    <property type="term" value="C:stereocilium"/>
    <property type="evidence" value="ECO:0007669"/>
    <property type="project" value="TreeGrafter"/>
</dbReference>
<dbReference type="GO" id="GO:0010855">
    <property type="term" value="F:adenylate cyclase inhibitor activity"/>
    <property type="evidence" value="ECO:0007669"/>
    <property type="project" value="TreeGrafter"/>
</dbReference>
<dbReference type="GO" id="GO:0016020">
    <property type="term" value="C:membrane"/>
    <property type="evidence" value="ECO:0007669"/>
    <property type="project" value="InterPro"/>
</dbReference>
<proteinExistence type="predicted"/>
<keyword evidence="3" id="KW-0106">Calcium</keyword>
<dbReference type="AlphaFoldDB" id="A0A401Q5S4"/>
<dbReference type="GO" id="GO:0071277">
    <property type="term" value="P:cellular response to calcium ion"/>
    <property type="evidence" value="ECO:0007669"/>
    <property type="project" value="TreeGrafter"/>
</dbReference>
<evidence type="ECO:0000259" key="4">
    <source>
        <dbReference type="SMART" id="SM00237"/>
    </source>
</evidence>
<dbReference type="InterPro" id="IPR026919">
    <property type="entry name" value="ADGRV1"/>
</dbReference>
<feature type="domain" description="Calx-beta" evidence="4">
    <location>
        <begin position="568"/>
        <end position="670"/>
    </location>
</feature>
<dbReference type="GO" id="GO:0001965">
    <property type="term" value="F:G-protein alpha-subunit binding"/>
    <property type="evidence" value="ECO:0007669"/>
    <property type="project" value="TreeGrafter"/>
</dbReference>
<evidence type="ECO:0000313" key="5">
    <source>
        <dbReference type="EMBL" id="GCB80708.1"/>
    </source>
</evidence>
<dbReference type="PANTHER" id="PTHR46682:SF1">
    <property type="entry name" value="ADHESION G-PROTEIN COUPLED RECEPTOR V1"/>
    <property type="match status" value="1"/>
</dbReference>
<evidence type="ECO:0000256" key="1">
    <source>
        <dbReference type="ARBA" id="ARBA00022729"/>
    </source>
</evidence>
<gene>
    <name evidence="5" type="ORF">scyTo_0016347</name>
</gene>
<dbReference type="GO" id="GO:0004930">
    <property type="term" value="F:G protein-coupled receptor activity"/>
    <property type="evidence" value="ECO:0007669"/>
    <property type="project" value="InterPro"/>
</dbReference>
<dbReference type="GO" id="GO:0007605">
    <property type="term" value="P:sensory perception of sound"/>
    <property type="evidence" value="ECO:0007669"/>
    <property type="project" value="TreeGrafter"/>
</dbReference>
<dbReference type="SMART" id="SM00237">
    <property type="entry name" value="Calx_beta"/>
    <property type="match status" value="2"/>
</dbReference>
<dbReference type="InterPro" id="IPR009543">
    <property type="entry name" value="VPS13_VAB"/>
</dbReference>
<dbReference type="Pfam" id="PF03160">
    <property type="entry name" value="Calx-beta"/>
    <property type="match status" value="3"/>
</dbReference>
<sequence>MKQRLTLDEGHSAQLHDAVLDKTKLALTIIDYLEHNWAGEYEIKSSQPDIELIKFNCYFDGEESEMDIAIHTTYNVGHVMLELYSPYWMMNKTGRMLQYKADDVHRKHPLDYKKPLLFSFGSKCYFEKNKVQLRITDSQLSDSFSLDTVGSYGSVKCKGPKKEYQVGVRLDNSSFNLTRIVTFTPFYMLINRTKHRIEIAEECESKWLGIDSDQCIPFWPARNSERIVVRIVGCGAAPQKVYFKKQENCLLLHLDNKFGEGQALATISFTVLPDDTPEIDEIVTVTLVNVTTMGVQDQAKGATIDFNKRNALLTILPNDSPYGVVGWHINSLQISLQEPELDAINITLAIIREHGFVGDVVVQYISKPDPLLPPVHQATANQDYSASQGTAIIKENATQALITFTILPDNIPELRESFLVNITSVKLTDTTLVGGQPSVKHLGMELAEITIEENDDPRGIVQFNVTTDETGAVIAYEVALPRNHLQLLVIRSAGKFGEVNVSWEARPGSANFSDFTPAYGSLKFANGDSSALLDIIIVDDNLTEFLETFRVIMTGVTGGAKMGDDIVVTVNIPNNDSPVGVFGFEERSVVGREPQTTDDPAGLVSFTVSRDDGHGSVQLIWQVDDSAIDDIEPLSGTLSFNQTETKKTLMLHIYPDDLMEGEEQYTIRLVSATNGAGISPLYGKCVRFMGQCNNLAIITKKNAGSPWT</sequence>
<keyword evidence="6" id="KW-1185">Reference proteome</keyword>